<feature type="transmembrane region" description="Helical" evidence="7">
    <location>
        <begin position="90"/>
        <end position="110"/>
    </location>
</feature>
<comment type="similarity">
    <text evidence="2">Belongs to the major facilitator superfamily.</text>
</comment>
<evidence type="ECO:0000313" key="9">
    <source>
        <dbReference type="EMBL" id="BCS21132.1"/>
    </source>
</evidence>
<feature type="transmembrane region" description="Helical" evidence="7">
    <location>
        <begin position="186"/>
        <end position="205"/>
    </location>
</feature>
<dbReference type="GO" id="GO:0016020">
    <property type="term" value="C:membrane"/>
    <property type="evidence" value="ECO:0007669"/>
    <property type="project" value="UniProtKB-SubCell"/>
</dbReference>
<evidence type="ECO:0000256" key="2">
    <source>
        <dbReference type="ARBA" id="ARBA00008335"/>
    </source>
</evidence>
<gene>
    <name evidence="9" type="ORF">APUU_21564A</name>
</gene>
<dbReference type="FunFam" id="1.20.1250.20:FF:000013">
    <property type="entry name" value="MFS general substrate transporter"/>
    <property type="match status" value="1"/>
</dbReference>
<dbReference type="PROSITE" id="PS50850">
    <property type="entry name" value="MFS"/>
    <property type="match status" value="1"/>
</dbReference>
<evidence type="ECO:0000313" key="10">
    <source>
        <dbReference type="Proteomes" id="UP000654913"/>
    </source>
</evidence>
<dbReference type="InterPro" id="IPR036259">
    <property type="entry name" value="MFS_trans_sf"/>
</dbReference>
<feature type="transmembrane region" description="Helical" evidence="7">
    <location>
        <begin position="446"/>
        <end position="467"/>
    </location>
</feature>
<feature type="transmembrane region" description="Helical" evidence="7">
    <location>
        <begin position="384"/>
        <end position="405"/>
    </location>
</feature>
<feature type="transmembrane region" description="Helical" evidence="7">
    <location>
        <begin position="326"/>
        <end position="346"/>
    </location>
</feature>
<keyword evidence="6 7" id="KW-0472">Membrane</keyword>
<comment type="subcellular location">
    <subcellularLocation>
        <location evidence="1">Membrane</location>
        <topology evidence="1">Multi-pass membrane protein</topology>
    </subcellularLocation>
</comment>
<reference evidence="9" key="1">
    <citation type="submission" date="2021-01" db="EMBL/GenBank/DDBJ databases">
        <authorList>
            <consortium name="Aspergillus puulaauensis MK2 genome sequencing consortium"/>
            <person name="Kazuki M."/>
            <person name="Futagami T."/>
        </authorList>
    </citation>
    <scope>NUCLEOTIDE SEQUENCE</scope>
    <source>
        <strain evidence="9">MK2</strain>
    </source>
</reference>
<keyword evidence="5 7" id="KW-1133">Transmembrane helix</keyword>
<proteinExistence type="inferred from homology"/>
<feature type="transmembrane region" description="Helical" evidence="7">
    <location>
        <begin position="122"/>
        <end position="142"/>
    </location>
</feature>
<accession>A0A7R8AJZ5</accession>
<dbReference type="RefSeq" id="XP_041553326.1">
    <property type="nucleotide sequence ID" value="XM_041700330.1"/>
</dbReference>
<dbReference type="KEGG" id="apuu:APUU_21564A"/>
<dbReference type="EMBL" id="AP024444">
    <property type="protein sequence ID" value="BCS21132.1"/>
    <property type="molecule type" value="Genomic_DNA"/>
</dbReference>
<dbReference type="GeneID" id="64971137"/>
<evidence type="ECO:0000256" key="4">
    <source>
        <dbReference type="ARBA" id="ARBA00022692"/>
    </source>
</evidence>
<dbReference type="PANTHER" id="PTHR43791:SF92">
    <property type="entry name" value="AGL026WP"/>
    <property type="match status" value="1"/>
</dbReference>
<evidence type="ECO:0000256" key="5">
    <source>
        <dbReference type="ARBA" id="ARBA00022989"/>
    </source>
</evidence>
<dbReference type="AlphaFoldDB" id="A0A7R8AJZ5"/>
<evidence type="ECO:0000256" key="6">
    <source>
        <dbReference type="ARBA" id="ARBA00023136"/>
    </source>
</evidence>
<keyword evidence="10" id="KW-1185">Reference proteome</keyword>
<sequence>MQETKKQPERPDTPVKDKDEYGLALCIPAMPPLLHCLADAERDALEKRLVRKLDIRLMPMSVLIYILNYLDRNAIAAAKLAGIEDDLGLSSVQFQTCVSILFVGYILMQVPSNLFLTRVGKPALYLPTCMVLWGILCGASGATHNYGGLLACRFLLGFVEAAYFPGCMATLSAWYTSKELSLRTAVLYCGSLLSGAFSGLISAGITDGMDGVRGLLAWRWLFIIEGSITVVVAFSAYFVLPNFPHNSKGFTEQERQMAMWRLNADMNTTETESDTNESKGLTHGFKSCICDPKTWFLVTIAFGSTSSGTISNFFPTVVEGLGYDRIRTLLLTAPPYLLSCLVAMAVSRNADRTGERYLHLTLPLCVSIAGFIISAATTQIASRYFAMMIMLPGVYTAFILSMSWIATTIPRPAAKRAAALALANAIANCSSIYSPYLYPNKDKPRFVLAMSVNAGTALLAILSATGFRGLLKRANRRLEEEEVEMGGGVRGFRYLV</sequence>
<dbReference type="Gene3D" id="1.20.1250.20">
    <property type="entry name" value="MFS general substrate transporter like domains"/>
    <property type="match status" value="2"/>
</dbReference>
<name>A0A7R8AJZ5_9EURO</name>
<evidence type="ECO:0000256" key="1">
    <source>
        <dbReference type="ARBA" id="ARBA00004141"/>
    </source>
</evidence>
<feature type="transmembrane region" description="Helical" evidence="7">
    <location>
        <begin position="358"/>
        <end position="378"/>
    </location>
</feature>
<organism evidence="9 10">
    <name type="scientific">Aspergillus puulaauensis</name>
    <dbReference type="NCBI Taxonomy" id="1220207"/>
    <lineage>
        <taxon>Eukaryota</taxon>
        <taxon>Fungi</taxon>
        <taxon>Dikarya</taxon>
        <taxon>Ascomycota</taxon>
        <taxon>Pezizomycotina</taxon>
        <taxon>Eurotiomycetes</taxon>
        <taxon>Eurotiomycetidae</taxon>
        <taxon>Eurotiales</taxon>
        <taxon>Aspergillaceae</taxon>
        <taxon>Aspergillus</taxon>
    </lineage>
</organism>
<feature type="transmembrane region" description="Helical" evidence="7">
    <location>
        <begin position="154"/>
        <end position="174"/>
    </location>
</feature>
<evidence type="ECO:0000259" key="8">
    <source>
        <dbReference type="PROSITE" id="PS50850"/>
    </source>
</evidence>
<dbReference type="SUPFAM" id="SSF103473">
    <property type="entry name" value="MFS general substrate transporter"/>
    <property type="match status" value="1"/>
</dbReference>
<feature type="transmembrane region" description="Helical" evidence="7">
    <location>
        <begin position="217"/>
        <end position="240"/>
    </location>
</feature>
<dbReference type="GO" id="GO:0022857">
    <property type="term" value="F:transmembrane transporter activity"/>
    <property type="evidence" value="ECO:0007669"/>
    <property type="project" value="InterPro"/>
</dbReference>
<evidence type="ECO:0000256" key="3">
    <source>
        <dbReference type="ARBA" id="ARBA00022448"/>
    </source>
</evidence>
<feature type="domain" description="Major facilitator superfamily (MFS) profile" evidence="8">
    <location>
        <begin position="57"/>
        <end position="472"/>
    </location>
</feature>
<reference evidence="9" key="2">
    <citation type="submission" date="2021-02" db="EMBL/GenBank/DDBJ databases">
        <title>Aspergillus puulaauensis MK2 genome sequence.</title>
        <authorList>
            <person name="Futagami T."/>
            <person name="Mori K."/>
            <person name="Kadooka C."/>
            <person name="Tanaka T."/>
        </authorList>
    </citation>
    <scope>NUCLEOTIDE SEQUENCE</scope>
    <source>
        <strain evidence="9">MK2</strain>
    </source>
</reference>
<feature type="transmembrane region" description="Helical" evidence="7">
    <location>
        <begin position="295"/>
        <end position="314"/>
    </location>
</feature>
<dbReference type="Pfam" id="PF07690">
    <property type="entry name" value="MFS_1"/>
    <property type="match status" value="1"/>
</dbReference>
<keyword evidence="3" id="KW-0813">Transport</keyword>
<dbReference type="Proteomes" id="UP000654913">
    <property type="component" value="Chromosome 2"/>
</dbReference>
<evidence type="ECO:0000256" key="7">
    <source>
        <dbReference type="SAM" id="Phobius"/>
    </source>
</evidence>
<feature type="transmembrane region" description="Helical" evidence="7">
    <location>
        <begin position="417"/>
        <end position="434"/>
    </location>
</feature>
<dbReference type="PANTHER" id="PTHR43791">
    <property type="entry name" value="PERMEASE-RELATED"/>
    <property type="match status" value="1"/>
</dbReference>
<keyword evidence="4 7" id="KW-0812">Transmembrane</keyword>
<protein>
    <recommendedName>
        <fullName evidence="8">Major facilitator superfamily (MFS) profile domain-containing protein</fullName>
    </recommendedName>
</protein>
<dbReference type="InterPro" id="IPR020846">
    <property type="entry name" value="MFS_dom"/>
</dbReference>
<dbReference type="InterPro" id="IPR011701">
    <property type="entry name" value="MFS"/>
</dbReference>
<dbReference type="OrthoDB" id="2250022at2759"/>
<dbReference type="FunFam" id="1.20.1250.20:FF:000057">
    <property type="entry name" value="MFS general substrate transporter"/>
    <property type="match status" value="1"/>
</dbReference>